<protein>
    <submittedName>
        <fullName evidence="1">Uncharacterized protein</fullName>
    </submittedName>
</protein>
<evidence type="ECO:0000313" key="1">
    <source>
        <dbReference type="EMBL" id="AFP85218.1"/>
    </source>
</evidence>
<evidence type="ECO:0000313" key="2">
    <source>
        <dbReference type="Proteomes" id="UP000003936"/>
    </source>
</evidence>
<proteinExistence type="predicted"/>
<gene>
    <name evidence="1" type="ORF">A359_08520</name>
</gene>
<reference evidence="1 2" key="1">
    <citation type="journal article" date="2012" name="Mol. Biol. Evol.">
        <title>Genome reduction and co-evolution between the primary and secondary bacterial symbionts of psyllids.</title>
        <authorList>
            <person name="Sloan D.B."/>
            <person name="Moran N.A."/>
        </authorList>
    </citation>
    <scope>NUCLEOTIDE SEQUENCE [LARGE SCALE GENOMIC DNA]</scope>
    <source>
        <strain evidence="1">Ceuc_S</strain>
    </source>
</reference>
<name>J3YSH8_9ENTR</name>
<organism evidence="1 2">
    <name type="scientific">secondary endosymbiont of Ctenarytaina eucalypti</name>
    <dbReference type="NCBI Taxonomy" id="1199245"/>
    <lineage>
        <taxon>Bacteria</taxon>
        <taxon>Pseudomonadati</taxon>
        <taxon>Pseudomonadota</taxon>
        <taxon>Gammaproteobacteria</taxon>
        <taxon>Enterobacterales</taxon>
        <taxon>Enterobacteriaceae</taxon>
        <taxon>aphid secondary symbionts</taxon>
    </lineage>
</organism>
<sequence length="70" mass="8016">MHAQAIKIIHNRIIFLTKRAHQDLCCNEKRVLKQGRVRQKSALKKFSAASCWGSQTKDSHRKGDCLAIKN</sequence>
<dbReference type="HOGENOM" id="CLU_2755572_0_0_6"/>
<accession>J3YSH8</accession>
<dbReference type="AlphaFoldDB" id="J3YSH8"/>
<keyword evidence="2" id="KW-1185">Reference proteome</keyword>
<dbReference type="Proteomes" id="UP000003936">
    <property type="component" value="Chromosome"/>
</dbReference>
<dbReference type="KEGG" id="sect:A359_08520"/>
<dbReference type="EMBL" id="CP003546">
    <property type="protein sequence ID" value="AFP85218.1"/>
    <property type="molecule type" value="Genomic_DNA"/>
</dbReference>